<dbReference type="Pfam" id="PF00153">
    <property type="entry name" value="Mito_carr"/>
    <property type="match status" value="1"/>
</dbReference>
<proteinExistence type="inferred from homology"/>
<dbReference type="GO" id="GO:0055085">
    <property type="term" value="P:transmembrane transport"/>
    <property type="evidence" value="ECO:0007669"/>
    <property type="project" value="InterPro"/>
</dbReference>
<reference evidence="9 10" key="1">
    <citation type="submission" date="2022-01" db="EMBL/GenBank/DDBJ databases">
        <authorList>
            <person name="Xiong W."/>
            <person name="Schranz E."/>
        </authorList>
    </citation>
    <scope>NUCLEOTIDE SEQUENCE [LARGE SCALE GENOMIC DNA]</scope>
</reference>
<comment type="similarity">
    <text evidence="7">Belongs to the mitochondrial carrier (TC 2.A.29) family.</text>
</comment>
<dbReference type="PANTHER" id="PTHR24089">
    <property type="entry name" value="SOLUTE CARRIER FAMILY 25"/>
    <property type="match status" value="1"/>
</dbReference>
<keyword evidence="3 6" id="KW-0812">Transmembrane</keyword>
<evidence type="ECO:0008006" key="11">
    <source>
        <dbReference type="Google" id="ProtNLM"/>
    </source>
</evidence>
<feature type="repeat" description="Solcar" evidence="6">
    <location>
        <begin position="75"/>
        <end position="168"/>
    </location>
</feature>
<evidence type="ECO:0000313" key="9">
    <source>
        <dbReference type="EMBL" id="CAH1428137.1"/>
    </source>
</evidence>
<evidence type="ECO:0000256" key="5">
    <source>
        <dbReference type="ARBA" id="ARBA00023136"/>
    </source>
</evidence>
<dbReference type="Gene3D" id="1.50.40.10">
    <property type="entry name" value="Mitochondrial carrier domain"/>
    <property type="match status" value="1"/>
</dbReference>
<organism evidence="9 10">
    <name type="scientific">Lactuca virosa</name>
    <dbReference type="NCBI Taxonomy" id="75947"/>
    <lineage>
        <taxon>Eukaryota</taxon>
        <taxon>Viridiplantae</taxon>
        <taxon>Streptophyta</taxon>
        <taxon>Embryophyta</taxon>
        <taxon>Tracheophyta</taxon>
        <taxon>Spermatophyta</taxon>
        <taxon>Magnoliopsida</taxon>
        <taxon>eudicotyledons</taxon>
        <taxon>Gunneridae</taxon>
        <taxon>Pentapetalae</taxon>
        <taxon>asterids</taxon>
        <taxon>campanulids</taxon>
        <taxon>Asterales</taxon>
        <taxon>Asteraceae</taxon>
        <taxon>Cichorioideae</taxon>
        <taxon>Cichorieae</taxon>
        <taxon>Lactucinae</taxon>
        <taxon>Lactuca</taxon>
    </lineage>
</organism>
<evidence type="ECO:0000256" key="8">
    <source>
        <dbReference type="SAM" id="Phobius"/>
    </source>
</evidence>
<dbReference type="PROSITE" id="PS50920">
    <property type="entry name" value="SOLCAR"/>
    <property type="match status" value="1"/>
</dbReference>
<keyword evidence="8" id="KW-1133">Transmembrane helix</keyword>
<dbReference type="Proteomes" id="UP001157418">
    <property type="component" value="Unassembled WGS sequence"/>
</dbReference>
<evidence type="ECO:0000256" key="2">
    <source>
        <dbReference type="ARBA" id="ARBA00022448"/>
    </source>
</evidence>
<keyword evidence="5 6" id="KW-0472">Membrane</keyword>
<dbReference type="EMBL" id="CAKMRJ010002223">
    <property type="protein sequence ID" value="CAH1428137.1"/>
    <property type="molecule type" value="Genomic_DNA"/>
</dbReference>
<keyword evidence="2 7" id="KW-0813">Transport</keyword>
<evidence type="ECO:0000256" key="1">
    <source>
        <dbReference type="ARBA" id="ARBA00004141"/>
    </source>
</evidence>
<dbReference type="GO" id="GO:0016020">
    <property type="term" value="C:membrane"/>
    <property type="evidence" value="ECO:0007669"/>
    <property type="project" value="UniProtKB-SubCell"/>
</dbReference>
<dbReference type="SUPFAM" id="SSF103506">
    <property type="entry name" value="Mitochondrial carrier"/>
    <property type="match status" value="1"/>
</dbReference>
<evidence type="ECO:0000256" key="6">
    <source>
        <dbReference type="PROSITE-ProRule" id="PRU00282"/>
    </source>
</evidence>
<comment type="caution">
    <text evidence="9">The sequence shown here is derived from an EMBL/GenBank/DDBJ whole genome shotgun (WGS) entry which is preliminary data.</text>
</comment>
<evidence type="ECO:0000256" key="7">
    <source>
        <dbReference type="RuleBase" id="RU000488"/>
    </source>
</evidence>
<dbReference type="InterPro" id="IPR002067">
    <property type="entry name" value="MCP"/>
</dbReference>
<evidence type="ECO:0000256" key="3">
    <source>
        <dbReference type="ARBA" id="ARBA00022692"/>
    </source>
</evidence>
<feature type="transmembrane region" description="Helical" evidence="8">
    <location>
        <begin position="43"/>
        <end position="61"/>
    </location>
</feature>
<dbReference type="InterPro" id="IPR018108">
    <property type="entry name" value="MCP_transmembrane"/>
</dbReference>
<dbReference type="PRINTS" id="PR00926">
    <property type="entry name" value="MITOCARRIER"/>
</dbReference>
<accession>A0AAU9MNR1</accession>
<feature type="transmembrane region" description="Helical" evidence="8">
    <location>
        <begin position="81"/>
        <end position="98"/>
    </location>
</feature>
<name>A0AAU9MNR1_9ASTR</name>
<dbReference type="AlphaFoldDB" id="A0AAU9MNR1"/>
<keyword evidence="10" id="KW-1185">Reference proteome</keyword>
<protein>
    <recommendedName>
        <fullName evidence="11">Mitochondrial carrier protein</fullName>
    </recommendedName>
</protein>
<evidence type="ECO:0000313" key="10">
    <source>
        <dbReference type="Proteomes" id="UP001157418"/>
    </source>
</evidence>
<comment type="subcellular location">
    <subcellularLocation>
        <location evidence="1">Membrane</location>
        <topology evidence="1">Multi-pass membrane protein</topology>
    </subcellularLocation>
</comment>
<gene>
    <name evidence="9" type="ORF">LVIROSA_LOCUS15088</name>
</gene>
<keyword evidence="4" id="KW-0677">Repeat</keyword>
<dbReference type="InterPro" id="IPR023395">
    <property type="entry name" value="MCP_dom_sf"/>
</dbReference>
<evidence type="ECO:0000256" key="4">
    <source>
        <dbReference type="ARBA" id="ARBA00022737"/>
    </source>
</evidence>
<sequence length="177" mass="20266">MVKDETCEIKLPMIQGSATHLCKHAKLMKDNANSSWCFWGRRAFGPTLIGILPYAGLKFYIYEKLKRHIFEEHQRSIMMRLCCGALAGLFGQTFTYPLDVVRRQIRVENMQTFGGGSGARHKNTWQGITTIVSEQGWRQLFAGLSINYIKIVPSVSIGFTAYDMMKSWLRIPPRQKT</sequence>